<keyword evidence="2" id="KW-1185">Reference proteome</keyword>
<dbReference type="Gene3D" id="2.160.10.10">
    <property type="entry name" value="Hexapeptide repeat proteins"/>
    <property type="match status" value="1"/>
</dbReference>
<dbReference type="Pfam" id="PF04519">
    <property type="entry name" value="Bactofilin"/>
    <property type="match status" value="1"/>
</dbReference>
<gene>
    <name evidence="1" type="ORF">L6E24_05130</name>
</gene>
<dbReference type="GeneID" id="74307056"/>
<dbReference type="RefSeq" id="WP_257743638.1">
    <property type="nucleotide sequence ID" value="NZ_CP096115.1"/>
</dbReference>
<sequence length="282" mass="31125">MDDNRVEWFWQCTIPEGTELQEHFLKTERILIIGDRCKIDYGLSGDEIIIGEFTSIKGNINSENDLRLDKWAEINGDIHCGANAYVGEGVKIKGRLMVEGDLDLGDNVSISEGFEAKGWISIRNPMPVITYLLLYLVAVLGLEKEEDISDFFRKLFSDDETDEKITPLVIPPNSVLNMELFSVPKSLTIGKGCRMHGNIRASSVHIHENNTVFGSLTADSDIVVERNSVIHGAVTSSSGAVTVMPGVHVLGNVRCTSVILDENARLDGTIKAPEGVKIVRER</sequence>
<dbReference type="AlphaFoldDB" id="A0A9E7PR99"/>
<dbReference type="KEGG" id="mend:L6E24_05130"/>
<organism evidence="1 2">
    <name type="scientific">Methanoplanus endosymbiosus</name>
    <dbReference type="NCBI Taxonomy" id="33865"/>
    <lineage>
        <taxon>Archaea</taxon>
        <taxon>Methanobacteriati</taxon>
        <taxon>Methanobacteriota</taxon>
        <taxon>Stenosarchaea group</taxon>
        <taxon>Methanomicrobia</taxon>
        <taxon>Methanomicrobiales</taxon>
        <taxon>Methanomicrobiaceae</taxon>
        <taxon>Methanoplanus</taxon>
    </lineage>
</organism>
<dbReference type="EMBL" id="CP096115">
    <property type="protein sequence ID" value="UUX93501.1"/>
    <property type="molecule type" value="Genomic_DNA"/>
</dbReference>
<accession>A0A9E7PR99</accession>
<proteinExistence type="predicted"/>
<evidence type="ECO:0000313" key="1">
    <source>
        <dbReference type="EMBL" id="UUX93501.1"/>
    </source>
</evidence>
<dbReference type="PANTHER" id="PTHR35024:SF4">
    <property type="entry name" value="POLYMER-FORMING CYTOSKELETAL PROTEIN"/>
    <property type="match status" value="1"/>
</dbReference>
<dbReference type="PANTHER" id="PTHR35024">
    <property type="entry name" value="HYPOTHETICAL CYTOSOLIC PROTEIN"/>
    <property type="match status" value="1"/>
</dbReference>
<dbReference type="InterPro" id="IPR011004">
    <property type="entry name" value="Trimer_LpxA-like_sf"/>
</dbReference>
<dbReference type="InterPro" id="IPR007607">
    <property type="entry name" value="BacA/B"/>
</dbReference>
<reference evidence="1" key="1">
    <citation type="submission" date="2022-04" db="EMBL/GenBank/DDBJ databases">
        <title>Complete genome of Methanoplanus endosymbiosus DSM 3599.</title>
        <authorList>
            <person name="Chen S.-C."/>
            <person name="You Y.-T."/>
            <person name="Zhou Y.-Z."/>
            <person name="Lai M.-C."/>
        </authorList>
    </citation>
    <scope>NUCLEOTIDE SEQUENCE</scope>
    <source>
        <strain evidence="1">DSM 3599</strain>
    </source>
</reference>
<evidence type="ECO:0000313" key="2">
    <source>
        <dbReference type="Proteomes" id="UP001060368"/>
    </source>
</evidence>
<dbReference type="Proteomes" id="UP001060368">
    <property type="component" value="Chromosome"/>
</dbReference>
<dbReference type="SUPFAM" id="SSF51161">
    <property type="entry name" value="Trimeric LpxA-like enzymes"/>
    <property type="match status" value="2"/>
</dbReference>
<name>A0A9E7PR99_9EURY</name>
<protein>
    <submittedName>
        <fullName evidence="1">Polymer-forming cytoskeletal protein</fullName>
    </submittedName>
</protein>